<dbReference type="Proteomes" id="UP001139319">
    <property type="component" value="Unassembled WGS sequence"/>
</dbReference>
<keyword evidence="5" id="KW-1185">Reference proteome</keyword>
<sequence>MSLFSAAAENATYFSMENPDDGLSRVSDHPFELEGKRWSTVEHYYLAMRFMNEADRERVRQADTVALARKAAKGWLRKKRGDWKQVKPVVMTRAVYTKMRTYPELGQQLLATGDENLVEDSQFDYYWGCGRDKRGDNRYGKVLMNVRDKLREEAQQAAEPTAT</sequence>
<gene>
    <name evidence="4" type="ORF">M6D89_06310</name>
</gene>
<evidence type="ECO:0000313" key="5">
    <source>
        <dbReference type="Proteomes" id="UP001139319"/>
    </source>
</evidence>
<dbReference type="Gene3D" id="1.10.357.40">
    <property type="entry name" value="YbiA-like"/>
    <property type="match status" value="1"/>
</dbReference>
<dbReference type="RefSeq" id="WP_253967175.1">
    <property type="nucleotide sequence ID" value="NZ_JAMFTH010000001.1"/>
</dbReference>
<dbReference type="InterPro" id="IPR012816">
    <property type="entry name" value="NADAR"/>
</dbReference>
<evidence type="ECO:0000256" key="2">
    <source>
        <dbReference type="ARBA" id="ARBA00000751"/>
    </source>
</evidence>
<dbReference type="NCBIfam" id="TIGR02464">
    <property type="entry name" value="ribofla_fusion"/>
    <property type="match status" value="1"/>
</dbReference>
<dbReference type="AlphaFoldDB" id="A0A9X2HUZ4"/>
<name>A0A9X2HUZ4_9GAMM</name>
<reference evidence="4" key="2">
    <citation type="submission" date="2023-01" db="EMBL/GenBank/DDBJ databases">
        <title>Gilvimarinus xylanilyticus HB14 isolated from Caulerpa lentillifera aquaculture base in Hainan, China.</title>
        <authorList>
            <person name="Zhang Y.-J."/>
        </authorList>
    </citation>
    <scope>NUCLEOTIDE SEQUENCE</scope>
    <source>
        <strain evidence="4">HB14</strain>
    </source>
</reference>
<evidence type="ECO:0000313" key="4">
    <source>
        <dbReference type="EMBL" id="MCP8898908.1"/>
    </source>
</evidence>
<feature type="domain" description="NADAR" evidence="3">
    <location>
        <begin position="12"/>
        <end position="151"/>
    </location>
</feature>
<dbReference type="SUPFAM" id="SSF143990">
    <property type="entry name" value="YbiA-like"/>
    <property type="match status" value="1"/>
</dbReference>
<evidence type="ECO:0000256" key="1">
    <source>
        <dbReference type="ARBA" id="ARBA00000022"/>
    </source>
</evidence>
<proteinExistence type="predicted"/>
<dbReference type="CDD" id="cd15457">
    <property type="entry name" value="NADAR"/>
    <property type="match status" value="1"/>
</dbReference>
<accession>A0A9X2HUZ4</accession>
<comment type="caution">
    <text evidence="4">The sequence shown here is derived from an EMBL/GenBank/DDBJ whole genome shotgun (WGS) entry which is preliminary data.</text>
</comment>
<organism evidence="4 5">
    <name type="scientific">Gilvimarinus xylanilyticus</name>
    <dbReference type="NCBI Taxonomy" id="2944139"/>
    <lineage>
        <taxon>Bacteria</taxon>
        <taxon>Pseudomonadati</taxon>
        <taxon>Pseudomonadota</taxon>
        <taxon>Gammaproteobacteria</taxon>
        <taxon>Cellvibrionales</taxon>
        <taxon>Cellvibrionaceae</taxon>
        <taxon>Gilvimarinus</taxon>
    </lineage>
</organism>
<dbReference type="EMBL" id="JAMFTH010000001">
    <property type="protein sequence ID" value="MCP8898908.1"/>
    <property type="molecule type" value="Genomic_DNA"/>
</dbReference>
<comment type="catalytic activity">
    <reaction evidence="2">
        <text>2,5-diamino-6-hydroxy-4-(5-phosphoribosylamino)-pyrimidine + H2O = 2,5,6-triamino-4-hydroxypyrimidine + D-ribose 5-phosphate</text>
        <dbReference type="Rhea" id="RHEA:23436"/>
        <dbReference type="ChEBI" id="CHEBI:15377"/>
        <dbReference type="ChEBI" id="CHEBI:58614"/>
        <dbReference type="ChEBI" id="CHEBI:78346"/>
        <dbReference type="ChEBI" id="CHEBI:137796"/>
    </reaction>
</comment>
<protein>
    <submittedName>
        <fullName evidence="4">NADAR family protein</fullName>
    </submittedName>
</protein>
<dbReference type="InterPro" id="IPR037238">
    <property type="entry name" value="YbiA-like_sf"/>
</dbReference>
<reference evidence="4" key="1">
    <citation type="submission" date="2022-05" db="EMBL/GenBank/DDBJ databases">
        <authorList>
            <person name="Sun H.-N."/>
        </authorList>
    </citation>
    <scope>NUCLEOTIDE SEQUENCE</scope>
    <source>
        <strain evidence="4">HB14</strain>
    </source>
</reference>
<evidence type="ECO:0000259" key="3">
    <source>
        <dbReference type="Pfam" id="PF08719"/>
    </source>
</evidence>
<dbReference type="Pfam" id="PF08719">
    <property type="entry name" value="NADAR"/>
    <property type="match status" value="1"/>
</dbReference>
<comment type="catalytic activity">
    <reaction evidence="1">
        <text>5-amino-6-(5-phospho-D-ribosylamino)uracil + H2O = 5,6-diaminouracil + D-ribose 5-phosphate</text>
        <dbReference type="Rhea" id="RHEA:55020"/>
        <dbReference type="ChEBI" id="CHEBI:15377"/>
        <dbReference type="ChEBI" id="CHEBI:46252"/>
        <dbReference type="ChEBI" id="CHEBI:58453"/>
        <dbReference type="ChEBI" id="CHEBI:78346"/>
    </reaction>
</comment>